<sequence>MERLMKRFVTAMALSLTTLIMYAQEWTSKDSLHVKKLFDGEQELILNPDVVKSIDFGNAAGTPRVSEEKSWMHFDESLPQVLPKPKVVLTLTPYTATTPYDWDPVYQKKIRVTKNTWRGDPFYELRQLLYTKSSNISLGEGGVYISGGAIGGLDLMAMFTRDFWSKKRLETRDRTLEVLRRYGDSTNVMINVPIEQITR</sequence>
<protein>
    <recommendedName>
        <fullName evidence="4">DUF4858 domain-containing protein</fullName>
    </recommendedName>
</protein>
<dbReference type="InterPro" id="IPR032338">
    <property type="entry name" value="DUF4858"/>
</dbReference>
<evidence type="ECO:0000256" key="1">
    <source>
        <dbReference type="SAM" id="SignalP"/>
    </source>
</evidence>
<feature type="chain" id="PRO_5030031413" description="DUF4858 domain-containing protein" evidence="1">
    <location>
        <begin position="24"/>
        <end position="199"/>
    </location>
</feature>
<keyword evidence="1" id="KW-0732">Signal</keyword>
<dbReference type="AlphaFoldDB" id="A0A1M5FRD9"/>
<name>A0A1M5FRD9_9BACE</name>
<dbReference type="OrthoDB" id="1049534at2"/>
<feature type="signal peptide" evidence="1">
    <location>
        <begin position="1"/>
        <end position="23"/>
    </location>
</feature>
<dbReference type="RefSeq" id="WP_025076150.1">
    <property type="nucleotide sequence ID" value="NZ_FQVD01000048.1"/>
</dbReference>
<dbReference type="Proteomes" id="UP000184436">
    <property type="component" value="Unassembled WGS sequence"/>
</dbReference>
<gene>
    <name evidence="2" type="ORF">SAMN05444349_14817</name>
</gene>
<proteinExistence type="predicted"/>
<keyword evidence="3" id="KW-1185">Reference proteome</keyword>
<dbReference type="Pfam" id="PF16150">
    <property type="entry name" value="DUF4858"/>
    <property type="match status" value="1"/>
</dbReference>
<organism evidence="2 3">
    <name type="scientific">Bacteroides faecichinchillae</name>
    <dbReference type="NCBI Taxonomy" id="871325"/>
    <lineage>
        <taxon>Bacteria</taxon>
        <taxon>Pseudomonadati</taxon>
        <taxon>Bacteroidota</taxon>
        <taxon>Bacteroidia</taxon>
        <taxon>Bacteroidales</taxon>
        <taxon>Bacteroidaceae</taxon>
        <taxon>Bacteroides</taxon>
    </lineage>
</organism>
<evidence type="ECO:0000313" key="3">
    <source>
        <dbReference type="Proteomes" id="UP000184436"/>
    </source>
</evidence>
<evidence type="ECO:0008006" key="4">
    <source>
        <dbReference type="Google" id="ProtNLM"/>
    </source>
</evidence>
<reference evidence="2 3" key="1">
    <citation type="submission" date="2016-11" db="EMBL/GenBank/DDBJ databases">
        <authorList>
            <person name="Jaros S."/>
            <person name="Januszkiewicz K."/>
            <person name="Wedrychowicz H."/>
        </authorList>
    </citation>
    <scope>NUCLEOTIDE SEQUENCE [LARGE SCALE GENOMIC DNA]</scope>
    <source>
        <strain evidence="2 3">DSM 26883</strain>
    </source>
</reference>
<accession>A0A1M5FRD9</accession>
<dbReference type="STRING" id="871325.SAMN05444349_14817"/>
<dbReference type="EMBL" id="FQVD01000048">
    <property type="protein sequence ID" value="SHF94056.1"/>
    <property type="molecule type" value="Genomic_DNA"/>
</dbReference>
<evidence type="ECO:0000313" key="2">
    <source>
        <dbReference type="EMBL" id="SHF94056.1"/>
    </source>
</evidence>